<dbReference type="Gene3D" id="3.90.190.10">
    <property type="entry name" value="Protein tyrosine phosphatase superfamily"/>
    <property type="match status" value="1"/>
</dbReference>
<dbReference type="EMBL" id="UYYB01033835">
    <property type="protein sequence ID" value="VDM74042.1"/>
    <property type="molecule type" value="Genomic_DNA"/>
</dbReference>
<keyword evidence="2" id="KW-1185">Reference proteome</keyword>
<accession>A0A3P7L3L1</accession>
<proteinExistence type="predicted"/>
<dbReference type="Proteomes" id="UP000270094">
    <property type="component" value="Unassembled WGS sequence"/>
</dbReference>
<name>A0A3P7L3L1_STRVU</name>
<evidence type="ECO:0000313" key="1">
    <source>
        <dbReference type="EMBL" id="VDM74042.1"/>
    </source>
</evidence>
<evidence type="ECO:0008006" key="3">
    <source>
        <dbReference type="Google" id="ProtNLM"/>
    </source>
</evidence>
<organism evidence="1 2">
    <name type="scientific">Strongylus vulgaris</name>
    <name type="common">Blood worm</name>
    <dbReference type="NCBI Taxonomy" id="40348"/>
    <lineage>
        <taxon>Eukaryota</taxon>
        <taxon>Metazoa</taxon>
        <taxon>Ecdysozoa</taxon>
        <taxon>Nematoda</taxon>
        <taxon>Chromadorea</taxon>
        <taxon>Rhabditida</taxon>
        <taxon>Rhabditina</taxon>
        <taxon>Rhabditomorpha</taxon>
        <taxon>Strongyloidea</taxon>
        <taxon>Strongylidae</taxon>
        <taxon>Strongylus</taxon>
    </lineage>
</organism>
<protein>
    <recommendedName>
        <fullName evidence="3">Dual specificity/tyrosine protein phosphatase N-terminal domain-containing protein</fullName>
    </recommendedName>
</protein>
<evidence type="ECO:0000313" key="2">
    <source>
        <dbReference type="Proteomes" id="UP000270094"/>
    </source>
</evidence>
<sequence length="119" mass="13922">PFQELFERFHSVNEIIRQARNKGQRVLIYSKDNLAACQAFALAYNMYYYNLNLQRALDNFARLKVNVELSDFLRSALVNWASLCEEEKKAREASSSRRTDWQEARPATVDCGVKRVAWQ</sequence>
<dbReference type="OrthoDB" id="5828610at2759"/>
<dbReference type="InterPro" id="IPR029021">
    <property type="entry name" value="Prot-tyrosine_phosphatase-like"/>
</dbReference>
<gene>
    <name evidence="1" type="ORF">SVUK_LOCUS9040</name>
</gene>
<reference evidence="1 2" key="1">
    <citation type="submission" date="2018-11" db="EMBL/GenBank/DDBJ databases">
        <authorList>
            <consortium name="Pathogen Informatics"/>
        </authorList>
    </citation>
    <scope>NUCLEOTIDE SEQUENCE [LARGE SCALE GENOMIC DNA]</scope>
</reference>
<feature type="non-terminal residue" evidence="1">
    <location>
        <position position="1"/>
    </location>
</feature>
<dbReference type="AlphaFoldDB" id="A0A3P7L3L1"/>